<dbReference type="EC" id="2.7.1.21" evidence="2"/>
<comment type="catalytic activity">
    <reaction evidence="10">
        <text>thymidine + ATP = dTMP + ADP + H(+)</text>
        <dbReference type="Rhea" id="RHEA:19129"/>
        <dbReference type="ChEBI" id="CHEBI:15378"/>
        <dbReference type="ChEBI" id="CHEBI:17748"/>
        <dbReference type="ChEBI" id="CHEBI:30616"/>
        <dbReference type="ChEBI" id="CHEBI:63528"/>
        <dbReference type="ChEBI" id="CHEBI:456216"/>
        <dbReference type="EC" id="2.7.1.21"/>
    </reaction>
</comment>
<dbReference type="PANTHER" id="PTHR11441">
    <property type="entry name" value="THYMIDINE KINASE"/>
    <property type="match status" value="1"/>
</dbReference>
<keyword evidence="7" id="KW-0418">Kinase</keyword>
<keyword evidence="5" id="KW-0479">Metal-binding</keyword>
<proteinExistence type="inferred from homology"/>
<evidence type="ECO:0000256" key="10">
    <source>
        <dbReference type="ARBA" id="ARBA00048254"/>
    </source>
</evidence>
<dbReference type="GO" id="GO:0046104">
    <property type="term" value="P:thymidine metabolic process"/>
    <property type="evidence" value="ECO:0007669"/>
    <property type="project" value="TreeGrafter"/>
</dbReference>
<evidence type="ECO:0000313" key="11">
    <source>
        <dbReference type="EMBL" id="QHT34375.1"/>
    </source>
</evidence>
<dbReference type="Gene3D" id="3.40.50.300">
    <property type="entry name" value="P-loop containing nucleotide triphosphate hydrolases"/>
    <property type="match status" value="1"/>
</dbReference>
<dbReference type="AlphaFoldDB" id="A0A6C0F5C8"/>
<dbReference type="SUPFAM" id="SSF52540">
    <property type="entry name" value="P-loop containing nucleoside triphosphate hydrolases"/>
    <property type="match status" value="1"/>
</dbReference>
<organism evidence="11">
    <name type="scientific">viral metagenome</name>
    <dbReference type="NCBI Taxonomy" id="1070528"/>
    <lineage>
        <taxon>unclassified sequences</taxon>
        <taxon>metagenomes</taxon>
        <taxon>organismal metagenomes</taxon>
    </lineage>
</organism>
<dbReference type="Pfam" id="PF00265">
    <property type="entry name" value="TK"/>
    <property type="match status" value="1"/>
</dbReference>
<evidence type="ECO:0000256" key="6">
    <source>
        <dbReference type="ARBA" id="ARBA00022741"/>
    </source>
</evidence>
<protein>
    <recommendedName>
        <fullName evidence="2">thymidine kinase</fullName>
        <ecNumber evidence="2">2.7.1.21</ecNumber>
    </recommendedName>
</protein>
<dbReference type="InterPro" id="IPR001267">
    <property type="entry name" value="Thymidine_kinase"/>
</dbReference>
<keyword evidence="8" id="KW-0862">Zinc</keyword>
<evidence type="ECO:0000256" key="9">
    <source>
        <dbReference type="ARBA" id="ARBA00022840"/>
    </source>
</evidence>
<keyword evidence="6" id="KW-0547">Nucleotide-binding</keyword>
<comment type="similarity">
    <text evidence="1">Belongs to the thymidine kinase family.</text>
</comment>
<dbReference type="GO" id="GO:0046872">
    <property type="term" value="F:metal ion binding"/>
    <property type="evidence" value="ECO:0007669"/>
    <property type="project" value="UniProtKB-KW"/>
</dbReference>
<dbReference type="GO" id="GO:0004797">
    <property type="term" value="F:thymidine kinase activity"/>
    <property type="evidence" value="ECO:0007669"/>
    <property type="project" value="UniProtKB-EC"/>
</dbReference>
<dbReference type="PIRSF" id="PIRSF035805">
    <property type="entry name" value="TK_cell"/>
    <property type="match status" value="1"/>
</dbReference>
<dbReference type="EMBL" id="MN738999">
    <property type="protein sequence ID" value="QHT34375.1"/>
    <property type="molecule type" value="Genomic_DNA"/>
</dbReference>
<dbReference type="GO" id="GO:0071897">
    <property type="term" value="P:DNA biosynthetic process"/>
    <property type="evidence" value="ECO:0007669"/>
    <property type="project" value="UniProtKB-KW"/>
</dbReference>
<sequence>MKDIATTTPPIFPMTTVAAATATKEREKTGYLEIILGPMWSGKTSALLKIYRQYSFCKSRVCVINYKADDRYSETMLSTHDKEMIPCVMGFSMEEIMKTHRSEIENSDVILINEGQFFSDIVPFTINMVEEEGKKVYICGLDGDFQRNKIGNLLDLIPMCDKMSKLHSLCSMCKNGTLAPFTFRSTCETEQVLIGNDIYMPLCRSCYNIKTRCKMEGRE</sequence>
<dbReference type="Gene3D" id="3.30.60.20">
    <property type="match status" value="1"/>
</dbReference>
<evidence type="ECO:0000256" key="7">
    <source>
        <dbReference type="ARBA" id="ARBA00022777"/>
    </source>
</evidence>
<reference evidence="11" key="1">
    <citation type="journal article" date="2020" name="Nature">
        <title>Giant virus diversity and host interactions through global metagenomics.</title>
        <authorList>
            <person name="Schulz F."/>
            <person name="Roux S."/>
            <person name="Paez-Espino D."/>
            <person name="Jungbluth S."/>
            <person name="Walsh D.A."/>
            <person name="Denef V.J."/>
            <person name="McMahon K.D."/>
            <person name="Konstantinidis K.T."/>
            <person name="Eloe-Fadrosh E.A."/>
            <person name="Kyrpides N.C."/>
            <person name="Woyke T."/>
        </authorList>
    </citation>
    <scope>NUCLEOTIDE SEQUENCE</scope>
    <source>
        <strain evidence="11">GVMAG-M-3300009163-63</strain>
    </source>
</reference>
<evidence type="ECO:0000256" key="1">
    <source>
        <dbReference type="ARBA" id="ARBA00007587"/>
    </source>
</evidence>
<dbReference type="SUPFAM" id="SSF57716">
    <property type="entry name" value="Glucocorticoid receptor-like (DNA-binding domain)"/>
    <property type="match status" value="1"/>
</dbReference>
<keyword evidence="3" id="KW-0237">DNA synthesis</keyword>
<evidence type="ECO:0000256" key="2">
    <source>
        <dbReference type="ARBA" id="ARBA00012118"/>
    </source>
</evidence>
<evidence type="ECO:0000256" key="3">
    <source>
        <dbReference type="ARBA" id="ARBA00022634"/>
    </source>
</evidence>
<dbReference type="PANTHER" id="PTHR11441:SF0">
    <property type="entry name" value="THYMIDINE KINASE, CYTOSOLIC"/>
    <property type="match status" value="1"/>
</dbReference>
<name>A0A6C0F5C8_9ZZZZ</name>
<evidence type="ECO:0000256" key="4">
    <source>
        <dbReference type="ARBA" id="ARBA00022679"/>
    </source>
</evidence>
<dbReference type="FunFam" id="3.40.50.300:FF:000948">
    <property type="entry name" value="Thymidine kinase"/>
    <property type="match status" value="1"/>
</dbReference>
<keyword evidence="4" id="KW-0808">Transferase</keyword>
<accession>A0A6C0F5C8</accession>
<dbReference type="GO" id="GO:0005524">
    <property type="term" value="F:ATP binding"/>
    <property type="evidence" value="ECO:0007669"/>
    <property type="project" value="UniProtKB-KW"/>
</dbReference>
<evidence type="ECO:0000256" key="5">
    <source>
        <dbReference type="ARBA" id="ARBA00022723"/>
    </source>
</evidence>
<dbReference type="PROSITE" id="PS00603">
    <property type="entry name" value="TK_CELLULAR_TYPE"/>
    <property type="match status" value="1"/>
</dbReference>
<keyword evidence="9" id="KW-0067">ATP-binding</keyword>
<evidence type="ECO:0000256" key="8">
    <source>
        <dbReference type="ARBA" id="ARBA00022833"/>
    </source>
</evidence>
<dbReference type="InterPro" id="IPR020633">
    <property type="entry name" value="Thymidine_kinase_CS"/>
</dbReference>
<dbReference type="InterPro" id="IPR027417">
    <property type="entry name" value="P-loop_NTPase"/>
</dbReference>